<feature type="domain" description="HTH tetR-type" evidence="5">
    <location>
        <begin position="6"/>
        <end position="66"/>
    </location>
</feature>
<dbReference type="InterPro" id="IPR050109">
    <property type="entry name" value="HTH-type_TetR-like_transc_reg"/>
</dbReference>
<sequence>MPRLNTDTREEVKTVALRLFSTRGFEQTSLREIAEELGITKAALYYHFTSKRDLLSALTAPLVEDLQGFLADVEVKARTDQRAVLEAYFDMCVRHRQLFAGLLRDVQVLSELDLVNTMIQWRTRLDVMLVGEDPADRVRAVVALGGLQDCVILFPGDEVIGAIREQAVDAALRALTAPGRPATGVRPGHPAG</sequence>
<feature type="DNA-binding region" description="H-T-H motif" evidence="4">
    <location>
        <begin position="29"/>
        <end position="48"/>
    </location>
</feature>
<evidence type="ECO:0000313" key="6">
    <source>
        <dbReference type="EMBL" id="MBB4765290.1"/>
    </source>
</evidence>
<keyword evidence="2 4" id="KW-0238">DNA-binding</keyword>
<dbReference type="PRINTS" id="PR00455">
    <property type="entry name" value="HTHTETR"/>
</dbReference>
<protein>
    <submittedName>
        <fullName evidence="6">AcrR family transcriptional regulator</fullName>
    </submittedName>
</protein>
<dbReference type="Pfam" id="PF00440">
    <property type="entry name" value="TetR_N"/>
    <property type="match status" value="1"/>
</dbReference>
<dbReference type="Proteomes" id="UP000578112">
    <property type="component" value="Unassembled WGS sequence"/>
</dbReference>
<evidence type="ECO:0000256" key="1">
    <source>
        <dbReference type="ARBA" id="ARBA00023015"/>
    </source>
</evidence>
<dbReference type="InterPro" id="IPR009057">
    <property type="entry name" value="Homeodomain-like_sf"/>
</dbReference>
<keyword evidence="1" id="KW-0805">Transcription regulation</keyword>
<accession>A0A7W7MT08</accession>
<keyword evidence="7" id="KW-1185">Reference proteome</keyword>
<comment type="caution">
    <text evidence="6">The sequence shown here is derived from an EMBL/GenBank/DDBJ whole genome shotgun (WGS) entry which is preliminary data.</text>
</comment>
<dbReference type="InterPro" id="IPR023772">
    <property type="entry name" value="DNA-bd_HTH_TetR-type_CS"/>
</dbReference>
<dbReference type="PANTHER" id="PTHR30055:SF234">
    <property type="entry name" value="HTH-TYPE TRANSCRIPTIONAL REGULATOR BETI"/>
    <property type="match status" value="1"/>
</dbReference>
<dbReference type="RefSeq" id="WP_184996370.1">
    <property type="nucleotide sequence ID" value="NZ_BOMK01000035.1"/>
</dbReference>
<evidence type="ECO:0000313" key="7">
    <source>
        <dbReference type="Proteomes" id="UP000578112"/>
    </source>
</evidence>
<dbReference type="PROSITE" id="PS01081">
    <property type="entry name" value="HTH_TETR_1"/>
    <property type="match status" value="1"/>
</dbReference>
<organism evidence="6 7">
    <name type="scientific">Actinoplanes digitatis</name>
    <dbReference type="NCBI Taxonomy" id="1868"/>
    <lineage>
        <taxon>Bacteria</taxon>
        <taxon>Bacillati</taxon>
        <taxon>Actinomycetota</taxon>
        <taxon>Actinomycetes</taxon>
        <taxon>Micromonosporales</taxon>
        <taxon>Micromonosporaceae</taxon>
        <taxon>Actinoplanes</taxon>
    </lineage>
</organism>
<dbReference type="GO" id="GO:0000976">
    <property type="term" value="F:transcription cis-regulatory region binding"/>
    <property type="evidence" value="ECO:0007669"/>
    <property type="project" value="TreeGrafter"/>
</dbReference>
<reference evidence="6 7" key="1">
    <citation type="submission" date="2020-08" db="EMBL/GenBank/DDBJ databases">
        <title>Sequencing the genomes of 1000 actinobacteria strains.</title>
        <authorList>
            <person name="Klenk H.-P."/>
        </authorList>
    </citation>
    <scope>NUCLEOTIDE SEQUENCE [LARGE SCALE GENOMIC DNA]</scope>
    <source>
        <strain evidence="6 7">DSM 43149</strain>
    </source>
</reference>
<keyword evidence="3" id="KW-0804">Transcription</keyword>
<evidence type="ECO:0000259" key="5">
    <source>
        <dbReference type="PROSITE" id="PS50977"/>
    </source>
</evidence>
<dbReference type="Gene3D" id="1.10.357.10">
    <property type="entry name" value="Tetracycline Repressor, domain 2"/>
    <property type="match status" value="1"/>
</dbReference>
<dbReference type="PANTHER" id="PTHR30055">
    <property type="entry name" value="HTH-TYPE TRANSCRIPTIONAL REGULATOR RUTR"/>
    <property type="match status" value="1"/>
</dbReference>
<proteinExistence type="predicted"/>
<name>A0A7W7MT08_9ACTN</name>
<dbReference type="GO" id="GO:0003700">
    <property type="term" value="F:DNA-binding transcription factor activity"/>
    <property type="evidence" value="ECO:0007669"/>
    <property type="project" value="TreeGrafter"/>
</dbReference>
<dbReference type="InterPro" id="IPR001647">
    <property type="entry name" value="HTH_TetR"/>
</dbReference>
<gene>
    <name evidence="6" type="ORF">BJ971_005846</name>
</gene>
<evidence type="ECO:0000256" key="3">
    <source>
        <dbReference type="ARBA" id="ARBA00023163"/>
    </source>
</evidence>
<evidence type="ECO:0000256" key="2">
    <source>
        <dbReference type="ARBA" id="ARBA00023125"/>
    </source>
</evidence>
<dbReference type="PROSITE" id="PS50977">
    <property type="entry name" value="HTH_TETR_2"/>
    <property type="match status" value="1"/>
</dbReference>
<evidence type="ECO:0000256" key="4">
    <source>
        <dbReference type="PROSITE-ProRule" id="PRU00335"/>
    </source>
</evidence>
<dbReference type="SUPFAM" id="SSF46689">
    <property type="entry name" value="Homeodomain-like"/>
    <property type="match status" value="1"/>
</dbReference>
<dbReference type="EMBL" id="JACHNH010000001">
    <property type="protein sequence ID" value="MBB4765290.1"/>
    <property type="molecule type" value="Genomic_DNA"/>
</dbReference>
<dbReference type="AlphaFoldDB" id="A0A7W7MT08"/>